<dbReference type="InterPro" id="IPR029052">
    <property type="entry name" value="Metallo-depent_PP-like"/>
</dbReference>
<keyword evidence="8" id="KW-1185">Reference proteome</keyword>
<dbReference type="EMBL" id="CP021780">
    <property type="protein sequence ID" value="ASA23218.1"/>
    <property type="molecule type" value="Genomic_DNA"/>
</dbReference>
<dbReference type="Pfam" id="PF00149">
    <property type="entry name" value="Metallophos"/>
    <property type="match status" value="1"/>
</dbReference>
<evidence type="ECO:0008006" key="9">
    <source>
        <dbReference type="Google" id="ProtNLM"/>
    </source>
</evidence>
<evidence type="ECO:0000256" key="1">
    <source>
        <dbReference type="ARBA" id="ARBA00022723"/>
    </source>
</evidence>
<protein>
    <recommendedName>
        <fullName evidence="9">Serine/threonine protein phosphatase</fullName>
    </recommendedName>
</protein>
<dbReference type="AlphaFoldDB" id="A0A2Z2KU61"/>
<name>A0A2Z2KU61_9BACL</name>
<keyword evidence="3" id="KW-0408">Iron</keyword>
<dbReference type="GO" id="GO:0016787">
    <property type="term" value="F:hydrolase activity"/>
    <property type="evidence" value="ECO:0007669"/>
    <property type="project" value="UniProtKB-KW"/>
</dbReference>
<sequence>MMAMREIMAVRGLEGMLARDNSRARVHEREIANASRAGLLVGGGMLVRALKQGMRRACIGLLLFALAGCSDGNAVIQEPPVYRIQSGSDLTLFTATDTHYLAPGLTDGGAAFRSFLAAGDGKQLEYSNEMIQALAYDVQTQRPDVLILSGDLTNNGERESHLELARHLQQIEQSSGTRVYVVPGNHDLLNPWAQSFKGRRRYDTESIDTANFRSIYSHFGYDEALSRDKESLSYLAAPADDLWLLMLDTTQSRNNAKLGSPQLDGRLGAATLQWIDACGKLAAKEGAQLVAVMHHNLLDHSELIQEGFTINDRQQVTDTLINNGVAATLSGHIHIQDISTYQQGSHPIYDIANSALSVYPHQYGVLKYSAAARTLDYSTTRLNMELWAAANGSKDPNLLQFGTYSKEAFSNRSAKRSYARLSANSIYSGYTPEERWRMAETVGRLNEIYFAGTGATELPAVLSSAGYKLWLDAPADGLKHYVLTMAQREKKNNQQLHVQLP</sequence>
<keyword evidence="2" id="KW-0378">Hydrolase</keyword>
<proteinExistence type="inferred from homology"/>
<dbReference type="Gene3D" id="1.10.246.180">
    <property type="match status" value="1"/>
</dbReference>
<dbReference type="Pfam" id="PF17839">
    <property type="entry name" value="CNP_C_terminal"/>
    <property type="match status" value="1"/>
</dbReference>
<evidence type="ECO:0000313" key="7">
    <source>
        <dbReference type="EMBL" id="ASA23218.1"/>
    </source>
</evidence>
<evidence type="ECO:0000256" key="2">
    <source>
        <dbReference type="ARBA" id="ARBA00022801"/>
    </source>
</evidence>
<dbReference type="GO" id="GO:0046872">
    <property type="term" value="F:metal ion binding"/>
    <property type="evidence" value="ECO:0007669"/>
    <property type="project" value="UniProtKB-KW"/>
</dbReference>
<dbReference type="Gene3D" id="3.60.21.10">
    <property type="match status" value="1"/>
</dbReference>
<dbReference type="InterPro" id="IPR050884">
    <property type="entry name" value="CNP_phosphodiesterase-III"/>
</dbReference>
<dbReference type="InterPro" id="IPR004843">
    <property type="entry name" value="Calcineurin-like_PHP"/>
</dbReference>
<evidence type="ECO:0000313" key="8">
    <source>
        <dbReference type="Proteomes" id="UP000249890"/>
    </source>
</evidence>
<evidence type="ECO:0000256" key="3">
    <source>
        <dbReference type="ARBA" id="ARBA00023004"/>
    </source>
</evidence>
<dbReference type="Proteomes" id="UP000249890">
    <property type="component" value="Chromosome"/>
</dbReference>
<dbReference type="PANTHER" id="PTHR42988:SF2">
    <property type="entry name" value="CYCLIC NUCLEOTIDE PHOSPHODIESTERASE CBUA0032-RELATED"/>
    <property type="match status" value="1"/>
</dbReference>
<comment type="similarity">
    <text evidence="4">Belongs to the cyclic nucleotide phosphodiesterase class-III family.</text>
</comment>
<accession>A0A2Z2KU61</accession>
<evidence type="ECO:0000259" key="6">
    <source>
        <dbReference type="Pfam" id="PF17839"/>
    </source>
</evidence>
<reference evidence="7 8" key="1">
    <citation type="submission" date="2017-06" db="EMBL/GenBank/DDBJ databases">
        <title>Complete genome sequence of Paenibacillus donghaensis KCTC 13049T isolated from East Sea sediment, South Korea.</title>
        <authorList>
            <person name="Jung B.K."/>
            <person name="Hong S.-J."/>
            <person name="Shin J.-H."/>
        </authorList>
    </citation>
    <scope>NUCLEOTIDE SEQUENCE [LARGE SCALE GENOMIC DNA]</scope>
    <source>
        <strain evidence="7 8">KCTC 13049</strain>
    </source>
</reference>
<organism evidence="7 8">
    <name type="scientific">Paenibacillus donghaensis</name>
    <dbReference type="NCBI Taxonomy" id="414771"/>
    <lineage>
        <taxon>Bacteria</taxon>
        <taxon>Bacillati</taxon>
        <taxon>Bacillota</taxon>
        <taxon>Bacilli</taxon>
        <taxon>Bacillales</taxon>
        <taxon>Paenibacillaceae</taxon>
        <taxon>Paenibacillus</taxon>
    </lineage>
</organism>
<dbReference type="PANTHER" id="PTHR42988">
    <property type="entry name" value="PHOSPHOHYDROLASE"/>
    <property type="match status" value="1"/>
</dbReference>
<feature type="domain" description="Cyclic nucleotide phosphodiesterase C-terminal" evidence="6">
    <location>
        <begin position="383"/>
        <end position="491"/>
    </location>
</feature>
<gene>
    <name evidence="7" type="ORF">B9T62_21860</name>
</gene>
<evidence type="ECO:0000256" key="4">
    <source>
        <dbReference type="ARBA" id="ARBA00025742"/>
    </source>
</evidence>
<dbReference type="SUPFAM" id="SSF56300">
    <property type="entry name" value="Metallo-dependent phosphatases"/>
    <property type="match status" value="1"/>
</dbReference>
<dbReference type="InterPro" id="IPR040869">
    <property type="entry name" value="CNP_C"/>
</dbReference>
<dbReference type="KEGG" id="pdh:B9T62_21860"/>
<feature type="domain" description="Calcineurin-like phosphoesterase" evidence="5">
    <location>
        <begin position="96"/>
        <end position="335"/>
    </location>
</feature>
<evidence type="ECO:0000259" key="5">
    <source>
        <dbReference type="Pfam" id="PF00149"/>
    </source>
</evidence>
<keyword evidence="1" id="KW-0479">Metal-binding</keyword>